<gene>
    <name evidence="2" type="ORF">UFOPK2827_00307</name>
</gene>
<keyword evidence="1" id="KW-0812">Transmembrane</keyword>
<feature type="transmembrane region" description="Helical" evidence="1">
    <location>
        <begin position="45"/>
        <end position="62"/>
    </location>
</feature>
<organism evidence="2">
    <name type="scientific">freshwater metagenome</name>
    <dbReference type="NCBI Taxonomy" id="449393"/>
    <lineage>
        <taxon>unclassified sequences</taxon>
        <taxon>metagenomes</taxon>
        <taxon>ecological metagenomes</taxon>
    </lineage>
</organism>
<dbReference type="EMBL" id="CAEZZE010000032">
    <property type="protein sequence ID" value="CAB4746227.1"/>
    <property type="molecule type" value="Genomic_DNA"/>
</dbReference>
<reference evidence="2" key="1">
    <citation type="submission" date="2020-05" db="EMBL/GenBank/DDBJ databases">
        <authorList>
            <person name="Chiriac C."/>
            <person name="Salcher M."/>
            <person name="Ghai R."/>
            <person name="Kavagutti S V."/>
        </authorList>
    </citation>
    <scope>NUCLEOTIDE SEQUENCE</scope>
</reference>
<keyword evidence="1" id="KW-1133">Transmembrane helix</keyword>
<feature type="transmembrane region" description="Helical" evidence="1">
    <location>
        <begin position="21"/>
        <end position="39"/>
    </location>
</feature>
<evidence type="ECO:0000313" key="2">
    <source>
        <dbReference type="EMBL" id="CAB4746227.1"/>
    </source>
</evidence>
<evidence type="ECO:0000256" key="1">
    <source>
        <dbReference type="SAM" id="Phobius"/>
    </source>
</evidence>
<dbReference type="Pfam" id="PF09656">
    <property type="entry name" value="PGPGW"/>
    <property type="match status" value="1"/>
</dbReference>
<dbReference type="InterPro" id="IPR019099">
    <property type="entry name" value="Uncharacterised_PGPGW_TM"/>
</dbReference>
<protein>
    <submittedName>
        <fullName evidence="2">Unannotated protein</fullName>
    </submittedName>
</protein>
<dbReference type="AlphaFoldDB" id="A0A6J6THN5"/>
<proteinExistence type="predicted"/>
<accession>A0A6J6THN5</accession>
<sequence length="84" mass="9325">MMKREIAKGWKLLPSALRKTIVSVIGSTLIVIGLLLSVLPGPFTIPLVILGLLVLGLEFAWAQRTLERVKEQGAKLNPKKFFKK</sequence>
<keyword evidence="1" id="KW-0472">Membrane</keyword>
<name>A0A6J6THN5_9ZZZZ</name>